<dbReference type="EMBL" id="MT813046">
    <property type="protein sequence ID" value="QSM62378.1"/>
    <property type="molecule type" value="Genomic_DNA"/>
</dbReference>
<gene>
    <name evidence="2" type="ORF">EKPLLCFL_00143</name>
</gene>
<name>A0A899NFK3_PROST</name>
<feature type="domain" description="Glutaredoxin" evidence="1">
    <location>
        <begin position="3"/>
        <end position="53"/>
    </location>
</feature>
<proteinExistence type="predicted"/>
<organism evidence="2">
    <name type="scientific">Providencia stuartii</name>
    <dbReference type="NCBI Taxonomy" id="588"/>
    <lineage>
        <taxon>Bacteria</taxon>
        <taxon>Pseudomonadati</taxon>
        <taxon>Pseudomonadota</taxon>
        <taxon>Gammaproteobacteria</taxon>
        <taxon>Enterobacterales</taxon>
        <taxon>Morganellaceae</taxon>
        <taxon>Providencia</taxon>
    </lineage>
</organism>
<dbReference type="AlphaFoldDB" id="A0A899NFK3"/>
<dbReference type="RefSeq" id="WP_052219372.1">
    <property type="nucleotide sequence ID" value="NZ_CP095444.1"/>
</dbReference>
<dbReference type="Gene3D" id="3.40.30.10">
    <property type="entry name" value="Glutaredoxin"/>
    <property type="match status" value="1"/>
</dbReference>
<dbReference type="SUPFAM" id="SSF52833">
    <property type="entry name" value="Thioredoxin-like"/>
    <property type="match status" value="1"/>
</dbReference>
<dbReference type="InterPro" id="IPR036249">
    <property type="entry name" value="Thioredoxin-like_sf"/>
</dbReference>
<keyword evidence="2" id="KW-0614">Plasmid</keyword>
<reference evidence="2" key="1">
    <citation type="submission" date="2020-07" db="EMBL/GenBank/DDBJ databases">
        <title>Persistence and transmission of plasmid-borne blaNDM genes carried by diverse species of Enterobacterium in a Chinese goose farm.</title>
        <authorList>
            <person name="Fang L.-X."/>
            <person name="Cen D.-J."/>
        </authorList>
    </citation>
    <scope>NUCLEOTIDE SEQUENCE</scope>
    <source>
        <strain evidence="2">M2</strain>
        <plasmid evidence="2">pM2-1</plasmid>
    </source>
</reference>
<geneLocation type="plasmid" evidence="2">
    <name>pM2-1</name>
</geneLocation>
<evidence type="ECO:0000259" key="1">
    <source>
        <dbReference type="Pfam" id="PF00462"/>
    </source>
</evidence>
<dbReference type="InterPro" id="IPR002109">
    <property type="entry name" value="Glutaredoxin"/>
</dbReference>
<sequence length="109" mass="12065">MKVIIFSLPNCQPCRMTKERLAANGVEFVEGSIEIHRELFRNMGFKSAPVVLVEPDAGEAVSWSGYRPDCIKALIDGKPEGDAISGYTRMCVMIEMREPELFSAPGEAK</sequence>
<dbReference type="CDD" id="cd02976">
    <property type="entry name" value="NrdH"/>
    <property type="match status" value="1"/>
</dbReference>
<evidence type="ECO:0000313" key="2">
    <source>
        <dbReference type="EMBL" id="QSM62378.1"/>
    </source>
</evidence>
<dbReference type="Pfam" id="PF00462">
    <property type="entry name" value="Glutaredoxin"/>
    <property type="match status" value="1"/>
</dbReference>
<accession>A0A899NFK3</accession>
<protein>
    <recommendedName>
        <fullName evidence="1">Glutaredoxin domain-containing protein</fullName>
    </recommendedName>
</protein>